<dbReference type="GO" id="GO:0008932">
    <property type="term" value="F:lytic endotransglycosylase activity"/>
    <property type="evidence" value="ECO:0007669"/>
    <property type="project" value="UniProtKB-UniRule"/>
</dbReference>
<dbReference type="SUPFAM" id="SSF50685">
    <property type="entry name" value="Barwin-like endoglucanases"/>
    <property type="match status" value="1"/>
</dbReference>
<dbReference type="Gene3D" id="2.40.40.10">
    <property type="entry name" value="RlpA-like domain"/>
    <property type="match status" value="1"/>
</dbReference>
<feature type="region of interest" description="Disordered" evidence="6">
    <location>
        <begin position="34"/>
        <end position="54"/>
    </location>
</feature>
<evidence type="ECO:0000256" key="3">
    <source>
        <dbReference type="ARBA" id="ARBA00023316"/>
    </source>
</evidence>
<organism evidence="9 10">
    <name type="scientific">Granulicella sibirica</name>
    <dbReference type="NCBI Taxonomy" id="2479048"/>
    <lineage>
        <taxon>Bacteria</taxon>
        <taxon>Pseudomonadati</taxon>
        <taxon>Acidobacteriota</taxon>
        <taxon>Terriglobia</taxon>
        <taxon>Terriglobales</taxon>
        <taxon>Acidobacteriaceae</taxon>
        <taxon>Granulicella</taxon>
    </lineage>
</organism>
<dbReference type="PANTHER" id="PTHR34183">
    <property type="entry name" value="ENDOLYTIC PEPTIDOGLYCAN TRANSGLYCOSYLASE RLPA"/>
    <property type="match status" value="1"/>
</dbReference>
<dbReference type="InterPro" id="IPR034718">
    <property type="entry name" value="RlpA"/>
</dbReference>
<evidence type="ECO:0000259" key="8">
    <source>
        <dbReference type="PROSITE" id="PS51724"/>
    </source>
</evidence>
<sequence length="256" mass="26802">MTLRKSPSYVMVSLLTIAAMGLAGCHHDTRAYQPPVAPSYPSPASGAGSRGADTSVGAVRVPEFTPVIPADASLLSSEVGLASWYGPNYNHGRSANGEVYDQDGMTAASRTLPLGAIVRVTNLASGEVAVARITDRGPFIPGRIIDLSLGAAKAAGLYRIGVGKVRVEAFELAGAVVPPAKWCVQIGAFMDPDDALQMKNDLKRRYGAANVISFKGPTGSWVRLTLPVPDKEPSAEVAATVRVPDPGVEAYVTRTN</sequence>
<keyword evidence="4 9" id="KW-0449">Lipoprotein</keyword>
<name>A0A4Q0T559_9BACT</name>
<dbReference type="InterPro" id="IPR036908">
    <property type="entry name" value="RlpA-like_sf"/>
</dbReference>
<reference evidence="9 10" key="1">
    <citation type="submission" date="2018-11" db="EMBL/GenBank/DDBJ databases">
        <authorList>
            <person name="Mardanov A.V."/>
            <person name="Ravin N.V."/>
            <person name="Dedysh S.N."/>
        </authorList>
    </citation>
    <scope>NUCLEOTIDE SEQUENCE [LARGE SCALE GENOMIC DNA]</scope>
    <source>
        <strain evidence="9 10">AF10</strain>
    </source>
</reference>
<dbReference type="GO" id="GO:0042834">
    <property type="term" value="F:peptidoglycan binding"/>
    <property type="evidence" value="ECO:0007669"/>
    <property type="project" value="InterPro"/>
</dbReference>
<dbReference type="GO" id="GO:0000270">
    <property type="term" value="P:peptidoglycan metabolic process"/>
    <property type="evidence" value="ECO:0007669"/>
    <property type="project" value="UniProtKB-UniRule"/>
</dbReference>
<comment type="caution">
    <text evidence="9">The sequence shown here is derived from an EMBL/GenBank/DDBJ whole genome shotgun (WGS) entry which is preliminary data.</text>
</comment>
<keyword evidence="4" id="KW-0472">Membrane</keyword>
<dbReference type="AlphaFoldDB" id="A0A4Q0T559"/>
<evidence type="ECO:0000256" key="4">
    <source>
        <dbReference type="HAMAP-Rule" id="MF_02071"/>
    </source>
</evidence>
<evidence type="ECO:0000256" key="2">
    <source>
        <dbReference type="ARBA" id="ARBA00023239"/>
    </source>
</evidence>
<dbReference type="NCBIfam" id="TIGR00413">
    <property type="entry name" value="rlpA"/>
    <property type="match status" value="1"/>
</dbReference>
<dbReference type="InterPro" id="IPR007730">
    <property type="entry name" value="SPOR-like_dom"/>
</dbReference>
<evidence type="ECO:0000256" key="6">
    <source>
        <dbReference type="SAM" id="MobiDB-lite"/>
    </source>
</evidence>
<evidence type="ECO:0000256" key="7">
    <source>
        <dbReference type="SAM" id="SignalP"/>
    </source>
</evidence>
<accession>A0A4Q0T559</accession>
<reference evidence="10" key="2">
    <citation type="submission" date="2019-02" db="EMBL/GenBank/DDBJ databases">
        <title>Granulicella sibirica sp. nov., a psychrotolerant acidobacterium isolated from an organic soil layer in forested tundra, West Siberia.</title>
        <authorList>
            <person name="Oshkin I.Y."/>
            <person name="Kulichevskaya I.S."/>
            <person name="Rijpstra W.I.C."/>
            <person name="Sinninghe Damste J.S."/>
            <person name="Rakitin A.L."/>
            <person name="Ravin N.V."/>
            <person name="Dedysh S.N."/>
        </authorList>
    </citation>
    <scope>NUCLEOTIDE SEQUENCE [LARGE SCALE GENOMIC DNA]</scope>
    <source>
        <strain evidence="10">AF10</strain>
    </source>
</reference>
<dbReference type="GO" id="GO:0071555">
    <property type="term" value="P:cell wall organization"/>
    <property type="evidence" value="ECO:0007669"/>
    <property type="project" value="UniProtKB-KW"/>
</dbReference>
<dbReference type="HAMAP" id="MF_02071">
    <property type="entry name" value="RlpA"/>
    <property type="match status" value="1"/>
</dbReference>
<dbReference type="PANTHER" id="PTHR34183:SF8">
    <property type="entry name" value="ENDOLYTIC PEPTIDOGLYCAN TRANSGLYCOSYLASE RLPA-RELATED"/>
    <property type="match status" value="1"/>
</dbReference>
<dbReference type="Pfam" id="PF05036">
    <property type="entry name" value="SPOR"/>
    <property type="match status" value="1"/>
</dbReference>
<keyword evidence="3 4" id="KW-0961">Cell wall biogenesis/degradation</keyword>
<dbReference type="Pfam" id="PF03330">
    <property type="entry name" value="DPBB_1"/>
    <property type="match status" value="1"/>
</dbReference>
<dbReference type="PROSITE" id="PS51724">
    <property type="entry name" value="SPOR"/>
    <property type="match status" value="1"/>
</dbReference>
<dbReference type="GO" id="GO:0005886">
    <property type="term" value="C:plasma membrane"/>
    <property type="evidence" value="ECO:0007669"/>
    <property type="project" value="UniProtKB-SubCell"/>
</dbReference>
<evidence type="ECO:0000256" key="1">
    <source>
        <dbReference type="ARBA" id="ARBA00022729"/>
    </source>
</evidence>
<dbReference type="InterPro" id="IPR009009">
    <property type="entry name" value="RlpA-like_DPBB"/>
</dbReference>
<feature type="domain" description="SPOR" evidence="8">
    <location>
        <begin position="176"/>
        <end position="255"/>
    </location>
</feature>
<evidence type="ECO:0000313" key="9">
    <source>
        <dbReference type="EMBL" id="RXH58875.1"/>
    </source>
</evidence>
<comment type="subcellular location">
    <subcellularLocation>
        <location evidence="4">Cell membrane</location>
        <topology evidence="4">Lipid-anchor</topology>
    </subcellularLocation>
</comment>
<feature type="signal peptide" evidence="7">
    <location>
        <begin position="1"/>
        <end position="23"/>
    </location>
</feature>
<feature type="chain" id="PRO_5021052073" description="Probable endolytic peptidoglycan transglycosylase RlpA" evidence="7">
    <location>
        <begin position="24"/>
        <end position="256"/>
    </location>
</feature>
<dbReference type="EC" id="4.2.2.-" evidence="4"/>
<comment type="similarity">
    <text evidence="4 5">Belongs to the RlpA family.</text>
</comment>
<dbReference type="EMBL" id="RDSM01000001">
    <property type="protein sequence ID" value="RXH58875.1"/>
    <property type="molecule type" value="Genomic_DNA"/>
</dbReference>
<dbReference type="RefSeq" id="WP_241654454.1">
    <property type="nucleotide sequence ID" value="NZ_RDSM01000001.1"/>
</dbReference>
<gene>
    <name evidence="4" type="primary">rlpA</name>
    <name evidence="9" type="ORF">GRAN_2185</name>
</gene>
<proteinExistence type="inferred from homology"/>
<keyword evidence="4" id="KW-1003">Cell membrane</keyword>
<dbReference type="InterPro" id="IPR012997">
    <property type="entry name" value="RplA"/>
</dbReference>
<dbReference type="PROSITE" id="PS51257">
    <property type="entry name" value="PROKAR_LIPOPROTEIN"/>
    <property type="match status" value="1"/>
</dbReference>
<keyword evidence="2 4" id="KW-0456">Lyase</keyword>
<keyword evidence="4" id="KW-0564">Palmitate</keyword>
<protein>
    <recommendedName>
        <fullName evidence="4">Probable endolytic peptidoglycan transglycosylase RlpA</fullName>
        <ecNumber evidence="4">4.2.2.-</ecNumber>
    </recommendedName>
</protein>
<keyword evidence="10" id="KW-1185">Reference proteome</keyword>
<comment type="function">
    <text evidence="4">Lytic transglycosylase with a strong preference for naked glycan strands that lack stem peptides.</text>
</comment>
<evidence type="ECO:0000313" key="10">
    <source>
        <dbReference type="Proteomes" id="UP000289437"/>
    </source>
</evidence>
<keyword evidence="1 7" id="KW-0732">Signal</keyword>
<dbReference type="Proteomes" id="UP000289437">
    <property type="component" value="Unassembled WGS sequence"/>
</dbReference>
<dbReference type="CDD" id="cd22268">
    <property type="entry name" value="DPBB_RlpA-like"/>
    <property type="match status" value="1"/>
</dbReference>
<feature type="compositionally biased region" description="Low complexity" evidence="6">
    <location>
        <begin position="42"/>
        <end position="52"/>
    </location>
</feature>
<evidence type="ECO:0000256" key="5">
    <source>
        <dbReference type="RuleBase" id="RU003495"/>
    </source>
</evidence>